<reference evidence="3 4" key="1">
    <citation type="submission" date="2019-08" db="EMBL/GenBank/DDBJ databases">
        <title>The genome sequence of a newly discovered highly antifungal drug resistant Aspergillus species, Aspergillus tanneri NIH 1004.</title>
        <authorList>
            <person name="Mounaud S."/>
            <person name="Singh I."/>
            <person name="Joardar V."/>
            <person name="Pakala S."/>
            <person name="Pakala S."/>
            <person name="Venepally P."/>
            <person name="Chung J.K."/>
            <person name="Losada L."/>
            <person name="Nierman W.C."/>
        </authorList>
    </citation>
    <scope>NUCLEOTIDE SEQUENCE [LARGE SCALE GENOMIC DNA]</scope>
    <source>
        <strain evidence="3 4">NIH1004</strain>
    </source>
</reference>
<feature type="compositionally biased region" description="Polar residues" evidence="1">
    <location>
        <begin position="180"/>
        <end position="189"/>
    </location>
</feature>
<dbReference type="GeneID" id="54327492"/>
<feature type="region of interest" description="Disordered" evidence="1">
    <location>
        <begin position="175"/>
        <end position="200"/>
    </location>
</feature>
<sequence>MKVSAIVTLTLAGLVAAVPVDPSLQRRGKPWEVSNENSGTANTGDHGYNEDSVTHGDVNVLSSDDKSQTMKGNGCQTSIGKRGLGSLTDVLGDVTGPVTGIVGGGANNDNSGTANTGDHGYNEDSITHGDVNVLSSDDKSQTMKGNGCQTSIGKRGLGPLTDVLGDVTDPVTGIVGGGANNENSGTANTGDHGYNEDSITHGDVNVLSSDDKSQTMKGNGCQKSIGKRGLGPLTDVLGDVTDPVTGIVGGGASNDNSGTLNTGKNGYNEDSVTHGTTNLASSVDKSQAMKGDGIQEARG</sequence>
<protein>
    <submittedName>
        <fullName evidence="3">Uncharacterized protein</fullName>
    </submittedName>
</protein>
<dbReference type="EMBL" id="QUQM01000003">
    <property type="protein sequence ID" value="KAA8648903.1"/>
    <property type="molecule type" value="Genomic_DNA"/>
</dbReference>
<feature type="compositionally biased region" description="Polar residues" evidence="1">
    <location>
        <begin position="253"/>
        <end position="285"/>
    </location>
</feature>
<accession>A0A5M9MVJ7</accession>
<keyword evidence="2" id="KW-0732">Signal</keyword>
<feature type="compositionally biased region" description="Polar residues" evidence="1">
    <location>
        <begin position="107"/>
        <end position="116"/>
    </location>
</feature>
<feature type="region of interest" description="Disordered" evidence="1">
    <location>
        <begin position="248"/>
        <end position="299"/>
    </location>
</feature>
<dbReference type="Proteomes" id="UP000324241">
    <property type="component" value="Unassembled WGS sequence"/>
</dbReference>
<feature type="region of interest" description="Disordered" evidence="1">
    <location>
        <begin position="25"/>
        <end position="77"/>
    </location>
</feature>
<feature type="compositionally biased region" description="Polar residues" evidence="1">
    <location>
        <begin position="34"/>
        <end position="43"/>
    </location>
</feature>
<feature type="signal peptide" evidence="2">
    <location>
        <begin position="1"/>
        <end position="17"/>
    </location>
</feature>
<comment type="caution">
    <text evidence="3">The sequence shown here is derived from an EMBL/GenBank/DDBJ whole genome shotgun (WGS) entry which is preliminary data.</text>
</comment>
<feature type="chain" id="PRO_5024430883" evidence="2">
    <location>
        <begin position="18"/>
        <end position="299"/>
    </location>
</feature>
<proteinExistence type="predicted"/>
<evidence type="ECO:0000313" key="3">
    <source>
        <dbReference type="EMBL" id="KAA8648903.1"/>
    </source>
</evidence>
<gene>
    <name evidence="3" type="ORF">ATNIH1004_004790</name>
</gene>
<evidence type="ECO:0000313" key="4">
    <source>
        <dbReference type="Proteomes" id="UP000324241"/>
    </source>
</evidence>
<organism evidence="3 4">
    <name type="scientific">Aspergillus tanneri</name>
    <dbReference type="NCBI Taxonomy" id="1220188"/>
    <lineage>
        <taxon>Eukaryota</taxon>
        <taxon>Fungi</taxon>
        <taxon>Dikarya</taxon>
        <taxon>Ascomycota</taxon>
        <taxon>Pezizomycotina</taxon>
        <taxon>Eurotiomycetes</taxon>
        <taxon>Eurotiomycetidae</taxon>
        <taxon>Eurotiales</taxon>
        <taxon>Aspergillaceae</taxon>
        <taxon>Aspergillus</taxon>
        <taxon>Aspergillus subgen. Circumdati</taxon>
    </lineage>
</organism>
<evidence type="ECO:0000256" key="2">
    <source>
        <dbReference type="SAM" id="SignalP"/>
    </source>
</evidence>
<dbReference type="AlphaFoldDB" id="A0A5M9MVJ7"/>
<name>A0A5M9MVJ7_9EURO</name>
<dbReference type="RefSeq" id="XP_033428264.1">
    <property type="nucleotide sequence ID" value="XM_033569458.1"/>
</dbReference>
<evidence type="ECO:0000256" key="1">
    <source>
        <dbReference type="SAM" id="MobiDB-lite"/>
    </source>
</evidence>
<feature type="region of interest" description="Disordered" evidence="1">
    <location>
        <begin position="102"/>
        <end position="160"/>
    </location>
</feature>
<feature type="compositionally biased region" description="Polar residues" evidence="1">
    <location>
        <begin position="142"/>
        <end position="152"/>
    </location>
</feature>